<dbReference type="GO" id="GO:0007030">
    <property type="term" value="P:Golgi organization"/>
    <property type="evidence" value="ECO:0007669"/>
    <property type="project" value="TreeGrafter"/>
</dbReference>
<evidence type="ECO:0000256" key="6">
    <source>
        <dbReference type="ARBA" id="ARBA00023034"/>
    </source>
</evidence>
<protein>
    <recommendedName>
        <fullName evidence="3">Conserved oligomeric Golgi complex subunit 7</fullName>
    </recommendedName>
    <alternativeName>
        <fullName evidence="8">Component of oligomeric Golgi complex 7</fullName>
    </alternativeName>
</protein>
<evidence type="ECO:0000256" key="9">
    <source>
        <dbReference type="SAM" id="MobiDB-lite"/>
    </source>
</evidence>
<dbReference type="Pfam" id="PF10191">
    <property type="entry name" value="COG7"/>
    <property type="match status" value="1"/>
</dbReference>
<dbReference type="PANTHER" id="PTHR21443:SF0">
    <property type="entry name" value="CONSERVED OLIGOMERIC GOLGI COMPLEX SUBUNIT 7"/>
    <property type="match status" value="1"/>
</dbReference>
<dbReference type="GO" id="GO:0000139">
    <property type="term" value="C:Golgi membrane"/>
    <property type="evidence" value="ECO:0007669"/>
    <property type="project" value="UniProtKB-SubCell"/>
</dbReference>
<evidence type="ECO:0000256" key="2">
    <source>
        <dbReference type="ARBA" id="ARBA00005831"/>
    </source>
</evidence>
<keyword evidence="7" id="KW-0472">Membrane</keyword>
<keyword evidence="11" id="KW-1185">Reference proteome</keyword>
<comment type="subcellular location">
    <subcellularLocation>
        <location evidence="1">Golgi apparatus membrane</location>
        <topology evidence="1">Peripheral membrane protein</topology>
    </subcellularLocation>
</comment>
<keyword evidence="4" id="KW-0813">Transport</keyword>
<dbReference type="PANTHER" id="PTHR21443">
    <property type="entry name" value="CONSERVED OLIGOMERIC GOLGI COMPLEX COMPONENT 7"/>
    <property type="match status" value="1"/>
</dbReference>
<reference evidence="10" key="1">
    <citation type="submission" date="2021-01" db="EMBL/GenBank/DDBJ databases">
        <authorList>
            <person name="Eckstrom K.M.E."/>
        </authorList>
    </citation>
    <scope>NUCLEOTIDE SEQUENCE</scope>
    <source>
        <strain evidence="10">UVCC 0001</strain>
    </source>
</reference>
<evidence type="ECO:0000256" key="7">
    <source>
        <dbReference type="ARBA" id="ARBA00023136"/>
    </source>
</evidence>
<dbReference type="GO" id="GO:0006886">
    <property type="term" value="P:intracellular protein transport"/>
    <property type="evidence" value="ECO:0007669"/>
    <property type="project" value="InterPro"/>
</dbReference>
<keyword evidence="6" id="KW-0333">Golgi apparatus</keyword>
<evidence type="ECO:0000256" key="5">
    <source>
        <dbReference type="ARBA" id="ARBA00022927"/>
    </source>
</evidence>
<dbReference type="InterPro" id="IPR019335">
    <property type="entry name" value="COG7"/>
</dbReference>
<evidence type="ECO:0000256" key="4">
    <source>
        <dbReference type="ARBA" id="ARBA00022448"/>
    </source>
</evidence>
<gene>
    <name evidence="10" type="ORF">QBZ16_000549</name>
</gene>
<feature type="region of interest" description="Disordered" evidence="9">
    <location>
        <begin position="103"/>
        <end position="127"/>
    </location>
</feature>
<evidence type="ECO:0000256" key="3">
    <source>
        <dbReference type="ARBA" id="ARBA00020984"/>
    </source>
</evidence>
<evidence type="ECO:0000256" key="1">
    <source>
        <dbReference type="ARBA" id="ARBA00004395"/>
    </source>
</evidence>
<name>A0AAD9IND6_PROWI</name>
<dbReference type="GO" id="GO:0017119">
    <property type="term" value="C:Golgi transport complex"/>
    <property type="evidence" value="ECO:0007669"/>
    <property type="project" value="InterPro"/>
</dbReference>
<proteinExistence type="inferred from homology"/>
<comment type="similarity">
    <text evidence="2">Belongs to the COG7 family.</text>
</comment>
<sequence length="127" mass="12810">MLGEHLLLLPQVLESALLGEEGGEAAASPHASQEDSLGAVTDWTVRIAAEAAADLVRLALRPLPRLSGAGAAQLAADLEYFCNVLGSLGVEVPDELGAWTAAAAAPDARGGRGPAARGGQPRGPTSH</sequence>
<evidence type="ECO:0000313" key="11">
    <source>
        <dbReference type="Proteomes" id="UP001255856"/>
    </source>
</evidence>
<organism evidence="10 11">
    <name type="scientific">Prototheca wickerhamii</name>
    <dbReference type="NCBI Taxonomy" id="3111"/>
    <lineage>
        <taxon>Eukaryota</taxon>
        <taxon>Viridiplantae</taxon>
        <taxon>Chlorophyta</taxon>
        <taxon>core chlorophytes</taxon>
        <taxon>Trebouxiophyceae</taxon>
        <taxon>Chlorellales</taxon>
        <taxon>Chlorellaceae</taxon>
        <taxon>Prototheca</taxon>
    </lineage>
</organism>
<dbReference type="AlphaFoldDB" id="A0AAD9IND6"/>
<keyword evidence="5" id="KW-0653">Protein transport</keyword>
<dbReference type="EMBL" id="JASFZW010000001">
    <property type="protein sequence ID" value="KAK2080695.1"/>
    <property type="molecule type" value="Genomic_DNA"/>
</dbReference>
<dbReference type="GO" id="GO:0006890">
    <property type="term" value="P:retrograde vesicle-mediated transport, Golgi to endoplasmic reticulum"/>
    <property type="evidence" value="ECO:0007669"/>
    <property type="project" value="TreeGrafter"/>
</dbReference>
<comment type="caution">
    <text evidence="10">The sequence shown here is derived from an EMBL/GenBank/DDBJ whole genome shotgun (WGS) entry which is preliminary data.</text>
</comment>
<evidence type="ECO:0000313" key="10">
    <source>
        <dbReference type="EMBL" id="KAK2080695.1"/>
    </source>
</evidence>
<dbReference type="Proteomes" id="UP001255856">
    <property type="component" value="Unassembled WGS sequence"/>
</dbReference>
<accession>A0AAD9IND6</accession>
<evidence type="ECO:0000256" key="8">
    <source>
        <dbReference type="ARBA" id="ARBA00031345"/>
    </source>
</evidence>